<protein>
    <recommendedName>
        <fullName evidence="4">Glycosyltransferase RgtA/B/C/D-like domain-containing protein</fullName>
    </recommendedName>
</protein>
<feature type="transmembrane region" description="Helical" evidence="1">
    <location>
        <begin position="312"/>
        <end position="333"/>
    </location>
</feature>
<feature type="transmembrane region" description="Helical" evidence="1">
    <location>
        <begin position="88"/>
        <end position="111"/>
    </location>
</feature>
<comment type="caution">
    <text evidence="2">The sequence shown here is derived from an EMBL/GenBank/DDBJ whole genome shotgun (WGS) entry which is preliminary data.</text>
</comment>
<dbReference type="EMBL" id="LYXE01000090">
    <property type="protein sequence ID" value="PDV98764.1"/>
    <property type="molecule type" value="Genomic_DNA"/>
</dbReference>
<evidence type="ECO:0000256" key="1">
    <source>
        <dbReference type="SAM" id="Phobius"/>
    </source>
</evidence>
<evidence type="ECO:0008006" key="4">
    <source>
        <dbReference type="Google" id="ProtNLM"/>
    </source>
</evidence>
<evidence type="ECO:0000313" key="2">
    <source>
        <dbReference type="EMBL" id="PDV98764.1"/>
    </source>
</evidence>
<feature type="transmembrane region" description="Helical" evidence="1">
    <location>
        <begin position="148"/>
        <end position="164"/>
    </location>
</feature>
<dbReference type="AlphaFoldDB" id="A0A2H3KN27"/>
<gene>
    <name evidence="2" type="ORF">A9Q02_02185</name>
</gene>
<keyword evidence="3" id="KW-1185">Reference proteome</keyword>
<feature type="transmembrane region" description="Helical" evidence="1">
    <location>
        <begin position="224"/>
        <end position="245"/>
    </location>
</feature>
<name>A0A2H3KN27_9CHLR</name>
<sequence length="513" mass="57128">MSPTSSDHTRQLPLVRLDHLWVLLALSVIAVFISLAPTSPNDFWWHLKAGELTATSGLPTTNLFAWGVPPETPYIYQSWLGERLFFQIYTFGGFPLVIFVRNLLGITAYTLVAYETHARSGSWRLAALATLFAAAMTINNLTTRTQNWSWVPFLVTLFVLGRYVDGRMGPRWLIGLPLVMIFWVNAHGAFVMGLLLAGAFVVGETLRRLLRQPRALAWYRLRPLYLVTGAMLLATLINPLGFGIFRYVQTLLNDPASQALIIEWQSPTPRNLAGAAFYLGVLALFAAFGLGRRRPTITEVLLVCGLAWQSFLGVRYVVWFGFAAMPIMAQSLAAARPMVGTTGLPARKERGGGSVANLAVALFLLIAVLAVQPWTKPYLGLPAPYQALFADLPGAPLLFTVDTPVAATEHLRTEPCDGRLFNEMGYGSYLAWAHYPQDLHFIDPRIELFPFELWQTYIEVSAGRGVAAFLDDHDVRCVLLHQTRQAGLAATLATLSTWERSFQDDTSEVWRRR</sequence>
<dbReference type="RefSeq" id="WP_097653217.1">
    <property type="nucleotide sequence ID" value="NZ_LYXE01000090.1"/>
</dbReference>
<keyword evidence="1" id="KW-0812">Transmembrane</keyword>
<dbReference type="Proteomes" id="UP000220922">
    <property type="component" value="Unassembled WGS sequence"/>
</dbReference>
<feature type="transmembrane region" description="Helical" evidence="1">
    <location>
        <begin position="20"/>
        <end position="38"/>
    </location>
</feature>
<keyword evidence="1" id="KW-1133">Transmembrane helix</keyword>
<feature type="transmembrane region" description="Helical" evidence="1">
    <location>
        <begin position="176"/>
        <end position="203"/>
    </location>
</feature>
<keyword evidence="1" id="KW-0472">Membrane</keyword>
<evidence type="ECO:0000313" key="3">
    <source>
        <dbReference type="Proteomes" id="UP000220922"/>
    </source>
</evidence>
<reference evidence="2 3" key="1">
    <citation type="submission" date="2016-05" db="EMBL/GenBank/DDBJ databases">
        <authorList>
            <person name="Lavstsen T."/>
            <person name="Jespersen J.S."/>
        </authorList>
    </citation>
    <scope>NUCLEOTIDE SEQUENCE [LARGE SCALE GENOMIC DNA]</scope>
    <source>
        <strain evidence="2 3">B7-9</strain>
    </source>
</reference>
<feature type="transmembrane region" description="Helical" evidence="1">
    <location>
        <begin position="353"/>
        <end position="371"/>
    </location>
</feature>
<organism evidence="2 3">
    <name type="scientific">Candidatus Chloroploca asiatica</name>
    <dbReference type="NCBI Taxonomy" id="1506545"/>
    <lineage>
        <taxon>Bacteria</taxon>
        <taxon>Bacillati</taxon>
        <taxon>Chloroflexota</taxon>
        <taxon>Chloroflexia</taxon>
        <taxon>Chloroflexales</taxon>
        <taxon>Chloroflexineae</taxon>
        <taxon>Oscillochloridaceae</taxon>
        <taxon>Candidatus Chloroploca</taxon>
    </lineage>
</organism>
<accession>A0A2H3KN27</accession>
<proteinExistence type="predicted"/>
<feature type="transmembrane region" description="Helical" evidence="1">
    <location>
        <begin position="272"/>
        <end position="291"/>
    </location>
</feature>
<dbReference type="OrthoDB" id="9786218at2"/>